<proteinExistence type="predicted"/>
<comment type="caution">
    <text evidence="2">The sequence shown here is derived from an EMBL/GenBank/DDBJ whole genome shotgun (WGS) entry which is preliminary data.</text>
</comment>
<organism evidence="2 3">
    <name type="scientific">Pyxicephalus adspersus</name>
    <name type="common">African bullfrog</name>
    <dbReference type="NCBI Taxonomy" id="30357"/>
    <lineage>
        <taxon>Eukaryota</taxon>
        <taxon>Metazoa</taxon>
        <taxon>Chordata</taxon>
        <taxon>Craniata</taxon>
        <taxon>Vertebrata</taxon>
        <taxon>Euteleostomi</taxon>
        <taxon>Amphibia</taxon>
        <taxon>Batrachia</taxon>
        <taxon>Anura</taxon>
        <taxon>Neobatrachia</taxon>
        <taxon>Ranoidea</taxon>
        <taxon>Pyxicephalidae</taxon>
        <taxon>Pyxicephalinae</taxon>
        <taxon>Pyxicephalus</taxon>
    </lineage>
</organism>
<gene>
    <name evidence="2" type="ORF">GDO54_015346</name>
</gene>
<evidence type="ECO:0000313" key="3">
    <source>
        <dbReference type="Proteomes" id="UP001181693"/>
    </source>
</evidence>
<dbReference type="GO" id="GO:0005244">
    <property type="term" value="F:voltage-gated monoatomic ion channel activity"/>
    <property type="evidence" value="ECO:0007669"/>
    <property type="project" value="InterPro"/>
</dbReference>
<dbReference type="Proteomes" id="UP001181693">
    <property type="component" value="Unassembled WGS sequence"/>
</dbReference>
<protein>
    <recommendedName>
        <fullName evidence="4">Voltage-dependent calcium channel gamma-like subunit</fullName>
    </recommendedName>
</protein>
<dbReference type="InterPro" id="IPR029372">
    <property type="entry name" value="Tmem37"/>
</dbReference>
<dbReference type="GO" id="GO:0005262">
    <property type="term" value="F:calcium channel activity"/>
    <property type="evidence" value="ECO:0007669"/>
    <property type="project" value="InterPro"/>
</dbReference>
<keyword evidence="1" id="KW-0812">Transmembrane</keyword>
<dbReference type="GO" id="GO:0016020">
    <property type="term" value="C:membrane"/>
    <property type="evidence" value="ECO:0007669"/>
    <property type="project" value="InterPro"/>
</dbReference>
<evidence type="ECO:0000313" key="2">
    <source>
        <dbReference type="EMBL" id="DBA19522.1"/>
    </source>
</evidence>
<feature type="transmembrane region" description="Helical" evidence="1">
    <location>
        <begin position="14"/>
        <end position="34"/>
    </location>
</feature>
<keyword evidence="1" id="KW-1133">Transmembrane helix</keyword>
<feature type="transmembrane region" description="Helical" evidence="1">
    <location>
        <begin position="109"/>
        <end position="133"/>
    </location>
</feature>
<evidence type="ECO:0008006" key="4">
    <source>
        <dbReference type="Google" id="ProtNLM"/>
    </source>
</evidence>
<sequence>MKPRVTSQKFFETFLRVLMTLSTGTAIVLSSISICDGNWLSAPGRPLFGVWDTCKANRDPPCSEEMMGLSRIMVVVRTTACLAVVLAIFGLELMMVSQLCEDGHSRRKWALGCAMLLVGFLLSSVGTVTYVFLLRNLAIYGTFTLTFWAQFLAVFLFFLNSISGLYLNRLTG</sequence>
<dbReference type="PANTHER" id="PTHR31767">
    <property type="entry name" value="VOLTAGE-DEPENDENT CALCIUM CHANNEL GAMMA-LIKE SUBUNIT"/>
    <property type="match status" value="1"/>
</dbReference>
<reference evidence="2" key="1">
    <citation type="thesis" date="2020" institute="ProQuest LLC" country="789 East Eisenhower Parkway, Ann Arbor, MI, USA">
        <title>Comparative Genomics and Chromosome Evolution.</title>
        <authorList>
            <person name="Mudd A.B."/>
        </authorList>
    </citation>
    <scope>NUCLEOTIDE SEQUENCE</scope>
    <source>
        <strain evidence="2">1538</strain>
        <tissue evidence="2">Blood</tissue>
    </source>
</reference>
<dbReference type="EMBL" id="DYDO01000008">
    <property type="protein sequence ID" value="DBA19522.1"/>
    <property type="molecule type" value="Genomic_DNA"/>
</dbReference>
<evidence type="ECO:0000256" key="1">
    <source>
        <dbReference type="SAM" id="Phobius"/>
    </source>
</evidence>
<keyword evidence="1" id="KW-0472">Membrane</keyword>
<accession>A0AAV3A8I1</accession>
<keyword evidence="3" id="KW-1185">Reference proteome</keyword>
<name>A0AAV3A8I1_PYXAD</name>
<dbReference type="AlphaFoldDB" id="A0AAV3A8I1"/>
<dbReference type="Pfam" id="PF15108">
    <property type="entry name" value="TMEM37"/>
    <property type="match status" value="1"/>
</dbReference>
<feature type="transmembrane region" description="Helical" evidence="1">
    <location>
        <begin position="145"/>
        <end position="167"/>
    </location>
</feature>
<feature type="transmembrane region" description="Helical" evidence="1">
    <location>
        <begin position="74"/>
        <end position="97"/>
    </location>
</feature>
<dbReference type="PANTHER" id="PTHR31767:SF0">
    <property type="entry name" value="VOLTAGE-DEPENDENT CALCIUM CHANNEL GAMMA-LIKE SUBUNIT"/>
    <property type="match status" value="1"/>
</dbReference>